<evidence type="ECO:0000313" key="1">
    <source>
        <dbReference type="EMBL" id="SDZ92990.1"/>
    </source>
</evidence>
<sequence length="40" mass="4728">MASYYLYINVLLIYKVTNVDLFYNMQGANHQAMNIWGVVR</sequence>
<evidence type="ECO:0000313" key="2">
    <source>
        <dbReference type="Proteomes" id="UP000199041"/>
    </source>
</evidence>
<protein>
    <submittedName>
        <fullName evidence="1">Uncharacterized protein</fullName>
    </submittedName>
</protein>
<reference evidence="1 2" key="1">
    <citation type="submission" date="2016-10" db="EMBL/GenBank/DDBJ databases">
        <authorList>
            <person name="de Groot N.N."/>
        </authorList>
    </citation>
    <scope>NUCLEOTIDE SEQUENCE [LARGE SCALE GENOMIC DNA]</scope>
    <source>
        <strain evidence="1 2">Vu-144</strain>
    </source>
</reference>
<dbReference type="AlphaFoldDB" id="A0A1H3X168"/>
<dbReference type="STRING" id="551991.SAMN05192529_104134"/>
<keyword evidence="2" id="KW-1185">Reference proteome</keyword>
<dbReference type="EMBL" id="FNQY01000004">
    <property type="protein sequence ID" value="SDZ92990.1"/>
    <property type="molecule type" value="Genomic_DNA"/>
</dbReference>
<name>A0A1H3X168_9BACT</name>
<accession>A0A1H3X168</accession>
<proteinExistence type="predicted"/>
<organism evidence="1 2">
    <name type="scientific">Arachidicoccus rhizosphaerae</name>
    <dbReference type="NCBI Taxonomy" id="551991"/>
    <lineage>
        <taxon>Bacteria</taxon>
        <taxon>Pseudomonadati</taxon>
        <taxon>Bacteroidota</taxon>
        <taxon>Chitinophagia</taxon>
        <taxon>Chitinophagales</taxon>
        <taxon>Chitinophagaceae</taxon>
        <taxon>Arachidicoccus</taxon>
    </lineage>
</organism>
<gene>
    <name evidence="1" type="ORF">SAMN05192529_104134</name>
</gene>
<dbReference type="Proteomes" id="UP000199041">
    <property type="component" value="Unassembled WGS sequence"/>
</dbReference>